<evidence type="ECO:0000313" key="1">
    <source>
        <dbReference type="EMBL" id="KAG0593501.1"/>
    </source>
</evidence>
<dbReference type="AlphaFoldDB" id="A0A8T0JFR2"/>
<gene>
    <name evidence="1" type="ORF">KC19_1G335000</name>
</gene>
<dbReference type="Proteomes" id="UP000822688">
    <property type="component" value="Chromosome 1"/>
</dbReference>
<dbReference type="OrthoDB" id="10326226at2759"/>
<evidence type="ECO:0000313" key="2">
    <source>
        <dbReference type="Proteomes" id="UP000822688"/>
    </source>
</evidence>
<accession>A0A8T0JFR2</accession>
<organism evidence="1 2">
    <name type="scientific">Ceratodon purpureus</name>
    <name type="common">Fire moss</name>
    <name type="synonym">Dicranum purpureum</name>
    <dbReference type="NCBI Taxonomy" id="3225"/>
    <lineage>
        <taxon>Eukaryota</taxon>
        <taxon>Viridiplantae</taxon>
        <taxon>Streptophyta</taxon>
        <taxon>Embryophyta</taxon>
        <taxon>Bryophyta</taxon>
        <taxon>Bryophytina</taxon>
        <taxon>Bryopsida</taxon>
        <taxon>Dicranidae</taxon>
        <taxon>Pseudoditrichales</taxon>
        <taxon>Ditrichaceae</taxon>
        <taxon>Ceratodon</taxon>
    </lineage>
</organism>
<reference evidence="1" key="1">
    <citation type="submission" date="2020-06" db="EMBL/GenBank/DDBJ databases">
        <title>WGS assembly of Ceratodon purpureus strain R40.</title>
        <authorList>
            <person name="Carey S.B."/>
            <person name="Jenkins J."/>
            <person name="Shu S."/>
            <person name="Lovell J.T."/>
            <person name="Sreedasyam A."/>
            <person name="Maumus F."/>
            <person name="Tiley G.P."/>
            <person name="Fernandez-Pozo N."/>
            <person name="Barry K."/>
            <person name="Chen C."/>
            <person name="Wang M."/>
            <person name="Lipzen A."/>
            <person name="Daum C."/>
            <person name="Saski C.A."/>
            <person name="Payton A.C."/>
            <person name="Mcbreen J.C."/>
            <person name="Conrad R.E."/>
            <person name="Kollar L.M."/>
            <person name="Olsson S."/>
            <person name="Huttunen S."/>
            <person name="Landis J.B."/>
            <person name="Wickett N.J."/>
            <person name="Johnson M.G."/>
            <person name="Rensing S.A."/>
            <person name="Grimwood J."/>
            <person name="Schmutz J."/>
            <person name="Mcdaniel S.F."/>
        </authorList>
    </citation>
    <scope>NUCLEOTIDE SEQUENCE</scope>
    <source>
        <strain evidence="1">R40</strain>
    </source>
</reference>
<name>A0A8T0JFR2_CERPU</name>
<dbReference type="EMBL" id="CM026421">
    <property type="protein sequence ID" value="KAG0593501.1"/>
    <property type="molecule type" value="Genomic_DNA"/>
</dbReference>
<proteinExistence type="predicted"/>
<comment type="caution">
    <text evidence="1">The sequence shown here is derived from an EMBL/GenBank/DDBJ whole genome shotgun (WGS) entry which is preliminary data.</text>
</comment>
<protein>
    <submittedName>
        <fullName evidence="1">Uncharacterized protein</fullName>
    </submittedName>
</protein>
<keyword evidence="2" id="KW-1185">Reference proteome</keyword>
<sequence>MTITDHHSSEDMQKLSIDELVKLVTDCGVVIVDNPRLSNELKKCGFLVAEDHGKDGKIVLHKAEHEPEENDLKRMQSLVVDAYAPYSPKAALKSHPFAEDLVRHARVSAPQQIIMQSPSEPEFVRTTEDLITLERAEQEVYADVRLRAAYTRLVGSPRLELHLMLEEVQFGVTQSFNNPNTRGHFVYSIEIKVFPSEKWAHHCTQSGAKPADTYNLQRHATLGVTERLSNLSLPELSEESEETNPSCSDNVVKHRWLPAAFDPKSSEKAVEWTWKMVTWGDGQPFHVENPTNCSSDVIPELPFANPEVVRFRNLEDINEATWEVSTDVVKALNGRLDWSFEIKIFTACLHQKKVMVGKDVVTYRKKAERVASKFKGKTSRSNALIIPPPS</sequence>